<feature type="non-terminal residue" evidence="1">
    <location>
        <position position="165"/>
    </location>
</feature>
<accession>A0A382V046</accession>
<gene>
    <name evidence="1" type="ORF">METZ01_LOCUS392713</name>
</gene>
<reference evidence="1" key="1">
    <citation type="submission" date="2018-05" db="EMBL/GenBank/DDBJ databases">
        <authorList>
            <person name="Lanie J.A."/>
            <person name="Ng W.-L."/>
            <person name="Kazmierczak K.M."/>
            <person name="Andrzejewski T.M."/>
            <person name="Davidsen T.M."/>
            <person name="Wayne K.J."/>
            <person name="Tettelin H."/>
            <person name="Glass J.I."/>
            <person name="Rusch D."/>
            <person name="Podicherti R."/>
            <person name="Tsui H.-C.T."/>
            <person name="Winkler M.E."/>
        </authorList>
    </citation>
    <scope>NUCLEOTIDE SEQUENCE</scope>
</reference>
<dbReference type="AlphaFoldDB" id="A0A382V046"/>
<evidence type="ECO:0000313" key="1">
    <source>
        <dbReference type="EMBL" id="SVD39859.1"/>
    </source>
</evidence>
<dbReference type="EMBL" id="UINC01148143">
    <property type="protein sequence ID" value="SVD39859.1"/>
    <property type="molecule type" value="Genomic_DNA"/>
</dbReference>
<protein>
    <submittedName>
        <fullName evidence="1">Uncharacterized protein</fullName>
    </submittedName>
</protein>
<name>A0A382V046_9ZZZZ</name>
<proteinExistence type="predicted"/>
<organism evidence="1">
    <name type="scientific">marine metagenome</name>
    <dbReference type="NCBI Taxonomy" id="408172"/>
    <lineage>
        <taxon>unclassified sequences</taxon>
        <taxon>metagenomes</taxon>
        <taxon>ecological metagenomes</taxon>
    </lineage>
</organism>
<sequence length="165" mass="19435">MPNWRSSWVLLGIAFLGTIVAHVAAEQPSDSDQAAREIIFKALERATENEEHNFAARYRSLMSRHIKRFDGQGSISEEDEGDYEVTPIDGVPFARRLTVGDRPLSAEEQRWEEEREAEFRKELKRMRENDVATDAEDEEIRFNHELVERYAFTFDREELYRRRPT</sequence>